<dbReference type="PRINTS" id="PR00385">
    <property type="entry name" value="P450"/>
</dbReference>
<reference evidence="9 10" key="1">
    <citation type="journal article" date="2021" name="Nat. Commun.">
        <title>Genetic determinants of endophytism in the Arabidopsis root mycobiome.</title>
        <authorList>
            <person name="Mesny F."/>
            <person name="Miyauchi S."/>
            <person name="Thiergart T."/>
            <person name="Pickel B."/>
            <person name="Atanasova L."/>
            <person name="Karlsson M."/>
            <person name="Huettel B."/>
            <person name="Barry K.W."/>
            <person name="Haridas S."/>
            <person name="Chen C."/>
            <person name="Bauer D."/>
            <person name="Andreopoulos W."/>
            <person name="Pangilinan J."/>
            <person name="LaButti K."/>
            <person name="Riley R."/>
            <person name="Lipzen A."/>
            <person name="Clum A."/>
            <person name="Drula E."/>
            <person name="Henrissat B."/>
            <person name="Kohler A."/>
            <person name="Grigoriev I.V."/>
            <person name="Martin F.M."/>
            <person name="Hacquard S."/>
        </authorList>
    </citation>
    <scope>NUCLEOTIDE SEQUENCE [LARGE SCALE GENOMIC DNA]</scope>
    <source>
        <strain evidence="9 10">MPI-SDFR-AT-0080</strain>
    </source>
</reference>
<keyword evidence="10" id="KW-1185">Reference proteome</keyword>
<evidence type="ECO:0000256" key="2">
    <source>
        <dbReference type="ARBA" id="ARBA00010617"/>
    </source>
</evidence>
<accession>A0ABQ8FT20</accession>
<dbReference type="EMBL" id="JAGTJR010000096">
    <property type="protein sequence ID" value="KAH7010972.1"/>
    <property type="molecule type" value="Genomic_DNA"/>
</dbReference>
<dbReference type="Gene3D" id="1.10.630.10">
    <property type="entry name" value="Cytochrome P450"/>
    <property type="match status" value="1"/>
</dbReference>
<evidence type="ECO:0000313" key="9">
    <source>
        <dbReference type="EMBL" id="KAH7010972.1"/>
    </source>
</evidence>
<name>A0ABQ8FT20_9PEZI</name>
<keyword evidence="7" id="KW-0349">Heme</keyword>
<dbReference type="InterPro" id="IPR017972">
    <property type="entry name" value="Cyt_P450_CS"/>
</dbReference>
<comment type="similarity">
    <text evidence="2 7">Belongs to the cytochrome P450 family.</text>
</comment>
<comment type="cofactor">
    <cofactor evidence="1">
        <name>heme</name>
        <dbReference type="ChEBI" id="CHEBI:30413"/>
    </cofactor>
</comment>
<comment type="caution">
    <text evidence="9">The sequence shown here is derived from an EMBL/GenBank/DDBJ whole genome shotgun (WGS) entry which is preliminary data.</text>
</comment>
<keyword evidence="8" id="KW-0472">Membrane</keyword>
<protein>
    <submittedName>
        <fullName evidence="9">Cytochrome protein</fullName>
    </submittedName>
</protein>
<dbReference type="InterPro" id="IPR002401">
    <property type="entry name" value="Cyt_P450_E_grp-I"/>
</dbReference>
<keyword evidence="4 7" id="KW-0560">Oxidoreductase</keyword>
<keyword evidence="3 7" id="KW-0479">Metal-binding</keyword>
<sequence>MTTAFPPPSLAAVSASALALGCIYVLSLVAYRLYLHPLAKIPGPRLAAATKWYEFYFEIVKAPGGQFSKEVSRMHDQYGPIVRINPEEVHVRDPSWFEVLYAPNPTHRNKYPPSAQLAGLPLGTHGTVEHDVHRRRRMANAPMFSKRAVASAQSLIRQHIDELAGVFASKVGTDEPVELQTTFLAYTTDTIYHYMFDRDTGYQRTPEAAERWRRSMQAVSQATPFMKQFPSLLPKLMMFPSSVLEWILMRVQPDIAGLMGTHRLMSEIVSDHVKSEPTGLEAEEHKAAAGRQRAFAKPRTIFHAIESSGLPHSEKTPARLAQEGLTVLFAGGETGSRVLANTVYHLLANAEVLEKVKGEVFAAAAGSNKLPDVKELEKLPWLAASVRESIRLRAPTTSRLPLTSNKELVYGNFILLPNTPVSMSIPDIVHDPNIFPEPMKFKPERWFGASDEQNRFYVAFGKGTRMCVGMDFAYGEIYMSLATIICRFKLELFETYRARDVDYNRDCFLGESDRSSPGVRVKVLEDTKAFTA</sequence>
<evidence type="ECO:0000256" key="6">
    <source>
        <dbReference type="ARBA" id="ARBA00023033"/>
    </source>
</evidence>
<evidence type="ECO:0000313" key="10">
    <source>
        <dbReference type="Proteomes" id="UP000774617"/>
    </source>
</evidence>
<dbReference type="PRINTS" id="PR00463">
    <property type="entry name" value="EP450I"/>
</dbReference>
<keyword evidence="8" id="KW-0812">Transmembrane</keyword>
<evidence type="ECO:0000256" key="5">
    <source>
        <dbReference type="ARBA" id="ARBA00023004"/>
    </source>
</evidence>
<dbReference type="Proteomes" id="UP000774617">
    <property type="component" value="Unassembled WGS sequence"/>
</dbReference>
<dbReference type="PANTHER" id="PTHR24305:SF157">
    <property type="entry name" value="N-ACETYLTRYPTOPHAN 6-HYDROXYLASE IVOC-RELATED"/>
    <property type="match status" value="1"/>
</dbReference>
<evidence type="ECO:0000256" key="7">
    <source>
        <dbReference type="RuleBase" id="RU000461"/>
    </source>
</evidence>
<dbReference type="PROSITE" id="PS00086">
    <property type="entry name" value="CYTOCHROME_P450"/>
    <property type="match status" value="1"/>
</dbReference>
<gene>
    <name evidence="9" type="ORF">B0J12DRAFT_691009</name>
</gene>
<dbReference type="InterPro" id="IPR050121">
    <property type="entry name" value="Cytochrome_P450_monoxygenase"/>
</dbReference>
<evidence type="ECO:0000256" key="3">
    <source>
        <dbReference type="ARBA" id="ARBA00022723"/>
    </source>
</evidence>
<evidence type="ECO:0000256" key="4">
    <source>
        <dbReference type="ARBA" id="ARBA00023002"/>
    </source>
</evidence>
<proteinExistence type="inferred from homology"/>
<evidence type="ECO:0000256" key="1">
    <source>
        <dbReference type="ARBA" id="ARBA00001971"/>
    </source>
</evidence>
<keyword evidence="6 7" id="KW-0503">Monooxygenase</keyword>
<dbReference type="InterPro" id="IPR001128">
    <property type="entry name" value="Cyt_P450"/>
</dbReference>
<dbReference type="PANTHER" id="PTHR24305">
    <property type="entry name" value="CYTOCHROME P450"/>
    <property type="match status" value="1"/>
</dbReference>
<feature type="transmembrane region" description="Helical" evidence="8">
    <location>
        <begin position="12"/>
        <end position="35"/>
    </location>
</feature>
<dbReference type="Pfam" id="PF00067">
    <property type="entry name" value="p450"/>
    <property type="match status" value="1"/>
</dbReference>
<keyword evidence="8" id="KW-1133">Transmembrane helix</keyword>
<keyword evidence="5 7" id="KW-0408">Iron</keyword>
<dbReference type="InterPro" id="IPR036396">
    <property type="entry name" value="Cyt_P450_sf"/>
</dbReference>
<dbReference type="CDD" id="cd11062">
    <property type="entry name" value="CYP58-like"/>
    <property type="match status" value="1"/>
</dbReference>
<dbReference type="SUPFAM" id="SSF48264">
    <property type="entry name" value="Cytochrome P450"/>
    <property type="match status" value="1"/>
</dbReference>
<evidence type="ECO:0000256" key="8">
    <source>
        <dbReference type="SAM" id="Phobius"/>
    </source>
</evidence>
<organism evidence="9 10">
    <name type="scientific">Macrophomina phaseolina</name>
    <dbReference type="NCBI Taxonomy" id="35725"/>
    <lineage>
        <taxon>Eukaryota</taxon>
        <taxon>Fungi</taxon>
        <taxon>Dikarya</taxon>
        <taxon>Ascomycota</taxon>
        <taxon>Pezizomycotina</taxon>
        <taxon>Dothideomycetes</taxon>
        <taxon>Dothideomycetes incertae sedis</taxon>
        <taxon>Botryosphaeriales</taxon>
        <taxon>Botryosphaeriaceae</taxon>
        <taxon>Macrophomina</taxon>
    </lineage>
</organism>